<proteinExistence type="predicted"/>
<dbReference type="AlphaFoldDB" id="A0A499QIA5"/>
<name>A0A499QIA5_PYXAD</name>
<gene>
    <name evidence="1" type="primary">SkfB</name>
    <name evidence="1" type="ORF">maker-92A13-exonerate_protein2genome-gene- 0.13</name>
</gene>
<organism evidence="1">
    <name type="scientific">Pyxicephalus adspersus</name>
    <name type="common">African bullfrog</name>
    <dbReference type="NCBI Taxonomy" id="30357"/>
    <lineage>
        <taxon>Eukaryota</taxon>
        <taxon>Metazoa</taxon>
        <taxon>Chordata</taxon>
        <taxon>Craniata</taxon>
        <taxon>Vertebrata</taxon>
        <taxon>Euteleostomi</taxon>
        <taxon>Amphibia</taxon>
        <taxon>Batrachia</taxon>
        <taxon>Anura</taxon>
        <taxon>Neobatrachia</taxon>
        <taxon>Ranoidea</taxon>
        <taxon>Pyxicephalidae</taxon>
        <taxon>Pyxicephalinae</taxon>
        <taxon>Pyxicephalus</taxon>
    </lineage>
</organism>
<evidence type="ECO:0000313" key="1">
    <source>
        <dbReference type="EMBL" id="AWH61132.1"/>
    </source>
</evidence>
<protein>
    <submittedName>
        <fullName evidence="1">Radical SAM protein</fullName>
    </submittedName>
</protein>
<reference evidence="1" key="1">
    <citation type="submission" date="2018-04" db="EMBL/GenBank/DDBJ databases">
        <title>BAC sequences from Pyxicephalus adspersus.</title>
        <authorList>
            <person name="Malone J.H."/>
        </authorList>
    </citation>
    <scope>NUCLEOTIDE SEQUENCE</scope>
</reference>
<accession>A0A499QIA5</accession>
<sequence length="23" mass="2586">MQCARFIKALQGWRGDTFISEAG</sequence>
<dbReference type="EMBL" id="MH186047">
    <property type="protein sequence ID" value="AWH61132.1"/>
    <property type="molecule type" value="Genomic_DNA"/>
</dbReference>